<dbReference type="AlphaFoldDB" id="F2AWI8"/>
<proteinExistence type="predicted"/>
<organism evidence="1 2">
    <name type="scientific">Rhodopirellula baltica WH47</name>
    <dbReference type="NCBI Taxonomy" id="991778"/>
    <lineage>
        <taxon>Bacteria</taxon>
        <taxon>Pseudomonadati</taxon>
        <taxon>Planctomycetota</taxon>
        <taxon>Planctomycetia</taxon>
        <taxon>Pirellulales</taxon>
        <taxon>Pirellulaceae</taxon>
        <taxon>Rhodopirellula</taxon>
    </lineage>
</organism>
<reference evidence="1 2" key="1">
    <citation type="journal article" date="2013" name="Mar. Genomics">
        <title>Expression of sulfatases in Rhodopirellula baltica and the diversity of sulfatases in the genus Rhodopirellula.</title>
        <authorList>
            <person name="Wegner C.E."/>
            <person name="Richter-Heitmann T."/>
            <person name="Klindworth A."/>
            <person name="Klockow C."/>
            <person name="Richter M."/>
            <person name="Achstetter T."/>
            <person name="Glockner F.O."/>
            <person name="Harder J."/>
        </authorList>
    </citation>
    <scope>NUCLEOTIDE SEQUENCE [LARGE SCALE GENOMIC DNA]</scope>
    <source>
        <strain evidence="1 2">WH47</strain>
    </source>
</reference>
<accession>F2AWI8</accession>
<dbReference type="PATRIC" id="fig|991778.3.peg.4333"/>
<dbReference type="EMBL" id="AFAR01000203">
    <property type="protein sequence ID" value="EGF25921.1"/>
    <property type="molecule type" value="Genomic_DNA"/>
</dbReference>
<comment type="caution">
    <text evidence="1">The sequence shown here is derived from an EMBL/GenBank/DDBJ whole genome shotgun (WGS) entry which is preliminary data.</text>
</comment>
<sequence length="52" mass="5612">MRPDQQSSDVGRFASIVGRFECARGKISLTSDLAIGQNIAAIESKETVEIES</sequence>
<protein>
    <submittedName>
        <fullName evidence="1">Uncharacterized protein</fullName>
    </submittedName>
</protein>
<dbReference type="Proteomes" id="UP000006222">
    <property type="component" value="Unassembled WGS sequence"/>
</dbReference>
<name>F2AWI8_RHOBT</name>
<evidence type="ECO:0000313" key="2">
    <source>
        <dbReference type="Proteomes" id="UP000006222"/>
    </source>
</evidence>
<evidence type="ECO:0000313" key="1">
    <source>
        <dbReference type="EMBL" id="EGF25921.1"/>
    </source>
</evidence>
<gene>
    <name evidence="1" type="ORF">RBWH47_00726</name>
</gene>